<dbReference type="EMBL" id="JALIEB010000010">
    <property type="protein sequence ID" value="MCV3272827.1"/>
    <property type="molecule type" value="Genomic_DNA"/>
</dbReference>
<evidence type="ECO:0000313" key="1">
    <source>
        <dbReference type="EMBL" id="MCV3272827.1"/>
    </source>
</evidence>
<dbReference type="Gene3D" id="3.40.50.300">
    <property type="entry name" value="P-loop containing nucleotide triphosphate hydrolases"/>
    <property type="match status" value="1"/>
</dbReference>
<keyword evidence="2" id="KW-1185">Reference proteome</keyword>
<evidence type="ECO:0000313" key="2">
    <source>
        <dbReference type="Proteomes" id="UP001208690"/>
    </source>
</evidence>
<evidence type="ECO:0008006" key="3">
    <source>
        <dbReference type="Google" id="ProtNLM"/>
    </source>
</evidence>
<sequence>MKRQAEIQQVALSEVFSQTVTDAGAIGFVLSRLPKTSAPILWVQDRLSCKEAGQPYLPGLGVHPPVIWVNVGRPADVLWSMEEGLRCTALSAVIGEVWGAPPALDFTATKRLALRAEAAGVACWLIRRAAAPGLSAARERWRVASLPSAAHPHDPQAPGAPCWQAELFKSRSRKPGSWAVTHDRASDRIDILPPVRDGALAEGNGAHRQRAQR</sequence>
<proteinExistence type="predicted"/>
<organism evidence="1 2">
    <name type="scientific">Roseobacter sinensis</name>
    <dbReference type="NCBI Taxonomy" id="2931391"/>
    <lineage>
        <taxon>Bacteria</taxon>
        <taxon>Pseudomonadati</taxon>
        <taxon>Pseudomonadota</taxon>
        <taxon>Alphaproteobacteria</taxon>
        <taxon>Rhodobacterales</taxon>
        <taxon>Roseobacteraceae</taxon>
        <taxon>Roseobacter</taxon>
    </lineage>
</organism>
<reference evidence="1 2" key="1">
    <citation type="submission" date="2022-04" db="EMBL/GenBank/DDBJ databases">
        <title>Roseobacter sp. WL0113 is a bacterium isolated from neritic sediment.</title>
        <authorList>
            <person name="Wang L."/>
            <person name="He W."/>
            <person name="Zhang D.-F."/>
        </authorList>
    </citation>
    <scope>NUCLEOTIDE SEQUENCE [LARGE SCALE GENOMIC DNA]</scope>
    <source>
        <strain evidence="1 2">WL0113</strain>
    </source>
</reference>
<protein>
    <recommendedName>
        <fullName evidence="3">Protein ImuA</fullName>
    </recommendedName>
</protein>
<dbReference type="RefSeq" id="WP_263845145.1">
    <property type="nucleotide sequence ID" value="NZ_JALIEB010000010.1"/>
</dbReference>
<dbReference type="Proteomes" id="UP001208690">
    <property type="component" value="Unassembled WGS sequence"/>
</dbReference>
<gene>
    <name evidence="1" type="ORF">MUB52_15440</name>
</gene>
<dbReference type="SUPFAM" id="SSF52540">
    <property type="entry name" value="P-loop containing nucleoside triphosphate hydrolases"/>
    <property type="match status" value="1"/>
</dbReference>
<name>A0ABT3BGX3_9RHOB</name>
<dbReference type="InterPro" id="IPR027417">
    <property type="entry name" value="P-loop_NTPase"/>
</dbReference>
<accession>A0ABT3BGX3</accession>
<comment type="caution">
    <text evidence="1">The sequence shown here is derived from an EMBL/GenBank/DDBJ whole genome shotgun (WGS) entry which is preliminary data.</text>
</comment>